<protein>
    <submittedName>
        <fullName evidence="1">Uncharacterized protein</fullName>
    </submittedName>
</protein>
<dbReference type="Proteomes" id="UP000217790">
    <property type="component" value="Unassembled WGS sequence"/>
</dbReference>
<dbReference type="Gene3D" id="3.40.50.300">
    <property type="entry name" value="P-loop containing nucleotide triphosphate hydrolases"/>
    <property type="match status" value="1"/>
</dbReference>
<sequence>MTVEQETITQFTKVDGAAQENLTEEADNVRGSNLRDLLPFGFGIHHAGKIILCWRSHLWMNLSRFLCVL</sequence>
<evidence type="ECO:0000313" key="1">
    <source>
        <dbReference type="EMBL" id="PBK90084.1"/>
    </source>
</evidence>
<accession>A0A2H3D8J3</accession>
<evidence type="ECO:0000313" key="2">
    <source>
        <dbReference type="Proteomes" id="UP000217790"/>
    </source>
</evidence>
<dbReference type="InParanoid" id="A0A2H3D8J3"/>
<dbReference type="STRING" id="47427.A0A2H3D8J3"/>
<dbReference type="EMBL" id="KZ293666">
    <property type="protein sequence ID" value="PBK90084.1"/>
    <property type="molecule type" value="Genomic_DNA"/>
</dbReference>
<dbReference type="InterPro" id="IPR027417">
    <property type="entry name" value="P-loop_NTPase"/>
</dbReference>
<dbReference type="AlphaFoldDB" id="A0A2H3D8J3"/>
<reference evidence="2" key="1">
    <citation type="journal article" date="2017" name="Nat. Ecol. Evol.">
        <title>Genome expansion and lineage-specific genetic innovations in the forest pathogenic fungi Armillaria.</title>
        <authorList>
            <person name="Sipos G."/>
            <person name="Prasanna A.N."/>
            <person name="Walter M.C."/>
            <person name="O'Connor E."/>
            <person name="Balint B."/>
            <person name="Krizsan K."/>
            <person name="Kiss B."/>
            <person name="Hess J."/>
            <person name="Varga T."/>
            <person name="Slot J."/>
            <person name="Riley R."/>
            <person name="Boka B."/>
            <person name="Rigling D."/>
            <person name="Barry K."/>
            <person name="Lee J."/>
            <person name="Mihaltcheva S."/>
            <person name="LaButti K."/>
            <person name="Lipzen A."/>
            <person name="Waldron R."/>
            <person name="Moloney N.M."/>
            <person name="Sperisen C."/>
            <person name="Kredics L."/>
            <person name="Vagvoelgyi C."/>
            <person name="Patrignani A."/>
            <person name="Fitzpatrick D."/>
            <person name="Nagy I."/>
            <person name="Doyle S."/>
            <person name="Anderson J.B."/>
            <person name="Grigoriev I.V."/>
            <person name="Gueldener U."/>
            <person name="Muensterkoetter M."/>
            <person name="Nagy L.G."/>
        </authorList>
    </citation>
    <scope>NUCLEOTIDE SEQUENCE [LARGE SCALE GENOMIC DNA]</scope>
    <source>
        <strain evidence="2">Ar21-2</strain>
    </source>
</reference>
<gene>
    <name evidence="1" type="ORF">ARMGADRAFT_1112227</name>
</gene>
<proteinExistence type="predicted"/>
<name>A0A2H3D8J3_ARMGA</name>
<keyword evidence="2" id="KW-1185">Reference proteome</keyword>
<organism evidence="1 2">
    <name type="scientific">Armillaria gallica</name>
    <name type="common">Bulbous honey fungus</name>
    <name type="synonym">Armillaria bulbosa</name>
    <dbReference type="NCBI Taxonomy" id="47427"/>
    <lineage>
        <taxon>Eukaryota</taxon>
        <taxon>Fungi</taxon>
        <taxon>Dikarya</taxon>
        <taxon>Basidiomycota</taxon>
        <taxon>Agaricomycotina</taxon>
        <taxon>Agaricomycetes</taxon>
        <taxon>Agaricomycetidae</taxon>
        <taxon>Agaricales</taxon>
        <taxon>Marasmiineae</taxon>
        <taxon>Physalacriaceae</taxon>
        <taxon>Armillaria</taxon>
    </lineage>
</organism>
<dbReference type="OrthoDB" id="3201040at2759"/>